<evidence type="ECO:0000256" key="1">
    <source>
        <dbReference type="ARBA" id="ARBA00004141"/>
    </source>
</evidence>
<dbReference type="InterPro" id="IPR027359">
    <property type="entry name" value="Volt_channel_dom_sf"/>
</dbReference>
<dbReference type="InterPro" id="IPR005821">
    <property type="entry name" value="Ion_trans_dom"/>
</dbReference>
<keyword evidence="2 5" id="KW-0812">Transmembrane</keyword>
<dbReference type="SUPFAM" id="SSF81324">
    <property type="entry name" value="Voltage-gated potassium channels"/>
    <property type="match status" value="1"/>
</dbReference>
<organism evidence="7 9">
    <name type="scientific">Durusdinium trenchii</name>
    <dbReference type="NCBI Taxonomy" id="1381693"/>
    <lineage>
        <taxon>Eukaryota</taxon>
        <taxon>Sar</taxon>
        <taxon>Alveolata</taxon>
        <taxon>Dinophyceae</taxon>
        <taxon>Suessiales</taxon>
        <taxon>Symbiodiniaceae</taxon>
        <taxon>Durusdinium</taxon>
    </lineage>
</organism>
<dbReference type="Proteomes" id="UP001642484">
    <property type="component" value="Unassembled WGS sequence"/>
</dbReference>
<accession>A0ABP0RLR8</accession>
<comment type="subcellular location">
    <subcellularLocation>
        <location evidence="1">Membrane</location>
        <topology evidence="1">Multi-pass membrane protein</topology>
    </subcellularLocation>
</comment>
<feature type="transmembrane region" description="Helical" evidence="5">
    <location>
        <begin position="67"/>
        <end position="87"/>
    </location>
</feature>
<evidence type="ECO:0000256" key="4">
    <source>
        <dbReference type="ARBA" id="ARBA00023136"/>
    </source>
</evidence>
<feature type="transmembrane region" description="Helical" evidence="5">
    <location>
        <begin position="5"/>
        <end position="26"/>
    </location>
</feature>
<evidence type="ECO:0000256" key="2">
    <source>
        <dbReference type="ARBA" id="ARBA00022692"/>
    </source>
</evidence>
<keyword evidence="3 5" id="KW-1133">Transmembrane helix</keyword>
<dbReference type="Pfam" id="PF00520">
    <property type="entry name" value="Ion_trans"/>
    <property type="match status" value="1"/>
</dbReference>
<comment type="caution">
    <text evidence="7">The sequence shown here is derived from an EMBL/GenBank/DDBJ whole genome shotgun (WGS) entry which is preliminary data.</text>
</comment>
<name>A0ABP0RLR8_9DINO</name>
<evidence type="ECO:0000259" key="6">
    <source>
        <dbReference type="Pfam" id="PF00520"/>
    </source>
</evidence>
<evidence type="ECO:0000313" key="7">
    <source>
        <dbReference type="EMBL" id="CAK9101293.1"/>
    </source>
</evidence>
<feature type="domain" description="Ion transport" evidence="6">
    <location>
        <begin position="2"/>
        <end position="133"/>
    </location>
</feature>
<reference evidence="7 9" key="1">
    <citation type="submission" date="2024-02" db="EMBL/GenBank/DDBJ databases">
        <authorList>
            <person name="Chen Y."/>
            <person name="Shah S."/>
            <person name="Dougan E. K."/>
            <person name="Thang M."/>
            <person name="Chan C."/>
        </authorList>
    </citation>
    <scope>NUCLEOTIDE SEQUENCE [LARGE SCALE GENOMIC DNA]</scope>
</reference>
<evidence type="ECO:0000256" key="5">
    <source>
        <dbReference type="SAM" id="Phobius"/>
    </source>
</evidence>
<evidence type="ECO:0000313" key="8">
    <source>
        <dbReference type="EMBL" id="CAK9101378.1"/>
    </source>
</evidence>
<dbReference type="EMBL" id="CAXAMN010026217">
    <property type="protein sequence ID" value="CAK9101378.1"/>
    <property type="molecule type" value="Genomic_DNA"/>
</dbReference>
<sequence length="172" mass="19683">MDKMFLFDIVTVVVSCIDNFLLRFLGSGDNPALRLVGLVRLVRLVRLLHLIKDLARMVRGFVGNFRLIIRSVCILTLFIYASSVLMVDFVGHNEETKDDAAVQADWGRIPDCMMTLFTMTTLSSWSKQVSQVAAYPSLDPDEIRPRRVRCFGRQVVIDYCKIFINYIIINCI</sequence>
<dbReference type="EMBL" id="CAXAMN010026206">
    <property type="protein sequence ID" value="CAK9101293.1"/>
    <property type="molecule type" value="Genomic_DNA"/>
</dbReference>
<protein>
    <recommendedName>
        <fullName evidence="6">Ion transport domain-containing protein</fullName>
    </recommendedName>
</protein>
<evidence type="ECO:0000256" key="3">
    <source>
        <dbReference type="ARBA" id="ARBA00022989"/>
    </source>
</evidence>
<keyword evidence="9" id="KW-1185">Reference proteome</keyword>
<dbReference type="Gene3D" id="1.20.120.350">
    <property type="entry name" value="Voltage-gated potassium channels. Chain C"/>
    <property type="match status" value="1"/>
</dbReference>
<keyword evidence="4 5" id="KW-0472">Membrane</keyword>
<evidence type="ECO:0000313" key="9">
    <source>
        <dbReference type="Proteomes" id="UP001642484"/>
    </source>
</evidence>
<dbReference type="Gene3D" id="1.10.287.70">
    <property type="match status" value="1"/>
</dbReference>
<gene>
    <name evidence="7" type="ORF">CCMP2556_LOCUS47767</name>
    <name evidence="8" type="ORF">CCMP2556_LOCUS47798</name>
</gene>
<proteinExistence type="predicted"/>